<evidence type="ECO:0000313" key="1">
    <source>
        <dbReference type="EMBL" id="KAK0441698.1"/>
    </source>
</evidence>
<dbReference type="EMBL" id="JAUEPT010000029">
    <property type="protein sequence ID" value="KAK0441698.1"/>
    <property type="molecule type" value="Genomic_DNA"/>
</dbReference>
<organism evidence="1 2">
    <name type="scientific">Armillaria borealis</name>
    <dbReference type="NCBI Taxonomy" id="47425"/>
    <lineage>
        <taxon>Eukaryota</taxon>
        <taxon>Fungi</taxon>
        <taxon>Dikarya</taxon>
        <taxon>Basidiomycota</taxon>
        <taxon>Agaricomycotina</taxon>
        <taxon>Agaricomycetes</taxon>
        <taxon>Agaricomycetidae</taxon>
        <taxon>Agaricales</taxon>
        <taxon>Marasmiineae</taxon>
        <taxon>Physalacriaceae</taxon>
        <taxon>Armillaria</taxon>
    </lineage>
</organism>
<evidence type="ECO:0000313" key="2">
    <source>
        <dbReference type="Proteomes" id="UP001175226"/>
    </source>
</evidence>
<sequence length="250" mass="28649">MPPDSDMRAAVKGFSTQLRARVLQAWMTKPTTDDEYAYRRTRGRSTPCSRCLFLESVCIAYNIGCSNCSLCEVVCSRFLDEKYHRIQRFIAMDITSIPALVQACLDLQRQTLAPVAMGERFEFSEYTNSLHRHSYSPTETSLPVSLTSFQESFPSHLLPGVDTLAEIAPDINKTVHSLYQQNEDLRRENGQLRERFCLEVEPRESQSTKPNDSKLSRHYLASGDDFEEKLSKQWVHTTSLPPRLSRKKFA</sequence>
<accession>A0AA39JFK1</accession>
<reference evidence="1" key="1">
    <citation type="submission" date="2023-06" db="EMBL/GenBank/DDBJ databases">
        <authorList>
            <consortium name="Lawrence Berkeley National Laboratory"/>
            <person name="Ahrendt S."/>
            <person name="Sahu N."/>
            <person name="Indic B."/>
            <person name="Wong-Bajracharya J."/>
            <person name="Merenyi Z."/>
            <person name="Ke H.-M."/>
            <person name="Monk M."/>
            <person name="Kocsube S."/>
            <person name="Drula E."/>
            <person name="Lipzen A."/>
            <person name="Balint B."/>
            <person name="Henrissat B."/>
            <person name="Andreopoulos B."/>
            <person name="Martin F.M."/>
            <person name="Harder C.B."/>
            <person name="Rigling D."/>
            <person name="Ford K.L."/>
            <person name="Foster G.D."/>
            <person name="Pangilinan J."/>
            <person name="Papanicolaou A."/>
            <person name="Barry K."/>
            <person name="LaButti K."/>
            <person name="Viragh M."/>
            <person name="Koriabine M."/>
            <person name="Yan M."/>
            <person name="Riley R."/>
            <person name="Champramary S."/>
            <person name="Plett K.L."/>
            <person name="Tsai I.J."/>
            <person name="Slot J."/>
            <person name="Sipos G."/>
            <person name="Plett J."/>
            <person name="Nagy L.G."/>
            <person name="Grigoriev I.V."/>
        </authorList>
    </citation>
    <scope>NUCLEOTIDE SEQUENCE</scope>
    <source>
        <strain evidence="1">FPL87.14</strain>
    </source>
</reference>
<dbReference type="AlphaFoldDB" id="A0AA39JFK1"/>
<keyword evidence="2" id="KW-1185">Reference proteome</keyword>
<protein>
    <submittedName>
        <fullName evidence="1">Uncharacterized protein</fullName>
    </submittedName>
</protein>
<gene>
    <name evidence="1" type="ORF">EV421DRAFT_638506</name>
</gene>
<dbReference type="Proteomes" id="UP001175226">
    <property type="component" value="Unassembled WGS sequence"/>
</dbReference>
<name>A0AA39JFK1_9AGAR</name>
<comment type="caution">
    <text evidence="1">The sequence shown here is derived from an EMBL/GenBank/DDBJ whole genome shotgun (WGS) entry which is preliminary data.</text>
</comment>
<proteinExistence type="predicted"/>